<accession>A0A1X2LX55</accession>
<proteinExistence type="predicted"/>
<dbReference type="EMBL" id="NCXP01000006">
    <property type="protein sequence ID" value="OSC41660.1"/>
    <property type="molecule type" value="Genomic_DNA"/>
</dbReference>
<reference evidence="1 2" key="1">
    <citation type="submission" date="2017-04" db="EMBL/GenBank/DDBJ databases">
        <title>The new phylogeny of genus Mycobacterium.</title>
        <authorList>
            <person name="Tortoli E."/>
            <person name="Trovato A."/>
            <person name="Cirillo D.M."/>
        </authorList>
    </citation>
    <scope>NUCLEOTIDE SEQUENCE [LARGE SCALE GENOMIC DNA]</scope>
    <source>
        <strain evidence="1 2">TBL 1200985</strain>
    </source>
</reference>
<dbReference type="STRING" id="1430326.B8W66_08025"/>
<dbReference type="AlphaFoldDB" id="A0A1X2LX55"/>
<sequence>MIRIAGQPDHIVAHRRQTVHQRQPLRRGRRITRQGDQIIDGGVEPIEHATAVSRSENMFEWYGAAPTR</sequence>
<comment type="caution">
    <text evidence="1">The sequence shown here is derived from an EMBL/GenBank/DDBJ whole genome shotgun (WGS) entry which is preliminary data.</text>
</comment>
<dbReference type="Proteomes" id="UP000193247">
    <property type="component" value="Unassembled WGS sequence"/>
</dbReference>
<gene>
    <name evidence="1" type="ORF">B8W66_08025</name>
</gene>
<evidence type="ECO:0000313" key="2">
    <source>
        <dbReference type="Proteomes" id="UP000193247"/>
    </source>
</evidence>
<protein>
    <submittedName>
        <fullName evidence="1">Uncharacterized protein</fullName>
    </submittedName>
</protein>
<evidence type="ECO:0000313" key="1">
    <source>
        <dbReference type="EMBL" id="OSC41660.1"/>
    </source>
</evidence>
<keyword evidence="2" id="KW-1185">Reference proteome</keyword>
<name>A0A1X2LX55_9MYCO</name>
<organism evidence="1 2">
    <name type="scientific">Mycobacterium decipiens</name>
    <dbReference type="NCBI Taxonomy" id="1430326"/>
    <lineage>
        <taxon>Bacteria</taxon>
        <taxon>Bacillati</taxon>
        <taxon>Actinomycetota</taxon>
        <taxon>Actinomycetes</taxon>
        <taxon>Mycobacteriales</taxon>
        <taxon>Mycobacteriaceae</taxon>
        <taxon>Mycobacterium</taxon>
    </lineage>
</organism>